<feature type="compositionally biased region" description="Basic and acidic residues" evidence="2">
    <location>
        <begin position="80"/>
        <end position="91"/>
    </location>
</feature>
<evidence type="ECO:0000313" key="3">
    <source>
        <dbReference type="EMBL" id="KAK9268422.1"/>
    </source>
</evidence>
<sequence length="301" mass="32885">MADFSFLSDTDESAVEEIISQAQELSVLEQVSAVNCSGFTDSVLPTEIETRFRKLKSFPLTKPKPKTTASPSYLGTAAHLKTESVKGKAESDSSLLSDDESAIFSPSKQNPDEKKGLKHKSGSVSFPSRSSTEDAIFLSSKHKPGEEKGLRPKSKYGSLSSPSNSSNSSIENAVLPASKQNPDGKKGFKPKSGHGSSHSPSGSWDLSVQSRSPSPPQKTGCFWCSPKRASMRKGKENRVVRVSLDWGKTDEFLSDLDKAVREEERRISREAEKIVKWTKQASARMDVTGIEDELSDNDTHK</sequence>
<evidence type="ECO:0000256" key="1">
    <source>
        <dbReference type="SAM" id="Coils"/>
    </source>
</evidence>
<gene>
    <name evidence="3" type="ORF">L1049_000172</name>
</gene>
<dbReference type="PANTHER" id="PTHR35692">
    <property type="entry name" value="F26F24.11"/>
    <property type="match status" value="1"/>
</dbReference>
<dbReference type="EMBL" id="JBBPBK010000015">
    <property type="protein sequence ID" value="KAK9268422.1"/>
    <property type="molecule type" value="Genomic_DNA"/>
</dbReference>
<proteinExistence type="predicted"/>
<feature type="compositionally biased region" description="Low complexity" evidence="2">
    <location>
        <begin position="193"/>
        <end position="203"/>
    </location>
</feature>
<dbReference type="PANTHER" id="PTHR35692:SF1">
    <property type="entry name" value="F26F24.11"/>
    <property type="match status" value="1"/>
</dbReference>
<reference evidence="3 4" key="1">
    <citation type="journal article" date="2024" name="Plant J.">
        <title>Genome sequences and population genomics reveal climatic adaptation and genomic divergence between two closely related sweetgum species.</title>
        <authorList>
            <person name="Xu W.Q."/>
            <person name="Ren C.Q."/>
            <person name="Zhang X.Y."/>
            <person name="Comes H.P."/>
            <person name="Liu X.H."/>
            <person name="Li Y.G."/>
            <person name="Kettle C.J."/>
            <person name="Jalonen R."/>
            <person name="Gaisberger H."/>
            <person name="Ma Y.Z."/>
            <person name="Qiu Y.X."/>
        </authorList>
    </citation>
    <scope>NUCLEOTIDE SEQUENCE [LARGE SCALE GENOMIC DNA]</scope>
    <source>
        <strain evidence="3">Hangzhou</strain>
    </source>
</reference>
<name>A0AAP0R2F7_LIQFO</name>
<feature type="coiled-coil region" evidence="1">
    <location>
        <begin position="253"/>
        <end position="280"/>
    </location>
</feature>
<feature type="region of interest" description="Disordered" evidence="2">
    <location>
        <begin position="59"/>
        <end position="223"/>
    </location>
</feature>
<keyword evidence="1" id="KW-0175">Coiled coil</keyword>
<evidence type="ECO:0000256" key="2">
    <source>
        <dbReference type="SAM" id="MobiDB-lite"/>
    </source>
</evidence>
<dbReference type="Proteomes" id="UP001415857">
    <property type="component" value="Unassembled WGS sequence"/>
</dbReference>
<evidence type="ECO:0000313" key="4">
    <source>
        <dbReference type="Proteomes" id="UP001415857"/>
    </source>
</evidence>
<feature type="compositionally biased region" description="Low complexity" evidence="2">
    <location>
        <begin position="158"/>
        <end position="169"/>
    </location>
</feature>
<keyword evidence="4" id="KW-1185">Reference proteome</keyword>
<dbReference type="AlphaFoldDB" id="A0AAP0R2F7"/>
<organism evidence="3 4">
    <name type="scientific">Liquidambar formosana</name>
    <name type="common">Formosan gum</name>
    <dbReference type="NCBI Taxonomy" id="63359"/>
    <lineage>
        <taxon>Eukaryota</taxon>
        <taxon>Viridiplantae</taxon>
        <taxon>Streptophyta</taxon>
        <taxon>Embryophyta</taxon>
        <taxon>Tracheophyta</taxon>
        <taxon>Spermatophyta</taxon>
        <taxon>Magnoliopsida</taxon>
        <taxon>eudicotyledons</taxon>
        <taxon>Gunneridae</taxon>
        <taxon>Pentapetalae</taxon>
        <taxon>Saxifragales</taxon>
        <taxon>Altingiaceae</taxon>
        <taxon>Liquidambar</taxon>
    </lineage>
</organism>
<comment type="caution">
    <text evidence="3">The sequence shown here is derived from an EMBL/GenBank/DDBJ whole genome shotgun (WGS) entry which is preliminary data.</text>
</comment>
<evidence type="ECO:0008006" key="5">
    <source>
        <dbReference type="Google" id="ProtNLM"/>
    </source>
</evidence>
<accession>A0AAP0R2F7</accession>
<protein>
    <recommendedName>
        <fullName evidence="5">Hepatoma-derived growth factor-related protein 2-like</fullName>
    </recommendedName>
</protein>